<evidence type="ECO:0000256" key="5">
    <source>
        <dbReference type="ARBA" id="ARBA00022737"/>
    </source>
</evidence>
<evidence type="ECO:0000259" key="10">
    <source>
        <dbReference type="PROSITE" id="PS50893"/>
    </source>
</evidence>
<dbReference type="Pfam" id="PF00005">
    <property type="entry name" value="ABC_tran"/>
    <property type="match status" value="2"/>
</dbReference>
<dbReference type="InterPro" id="IPR003593">
    <property type="entry name" value="AAA+_ATPase"/>
</dbReference>
<keyword evidence="6" id="KW-0547">Nucleotide-binding</keyword>
<proteinExistence type="predicted"/>
<dbReference type="GO" id="GO:0005886">
    <property type="term" value="C:plasma membrane"/>
    <property type="evidence" value="ECO:0007669"/>
    <property type="project" value="UniProtKB-SubCell"/>
</dbReference>
<sequence>MKPESGVLLEVSGLTKRYPGVTALDGVDLSVTAGEIHVLIGENGAGKSTLVKCLAGVEQPDAGRMTLGGAEHRPVAAADALRAGIQVVHQELALLPTLTVAENLFLQHLPRRFGIVDRRGMRVRAKALLEQVGLDVSPETVVGRLGIAQMQLVEIAKALSTECRLLIMDEPTATLTPRETANLFKVMRQLKEDGVAIIFISHHLDEIFEIGDRVTVLRNGTSVAAREIADLDIPGLVRMMVGRDLAAEYPPVVERPRGAELLRVSELRVTPRTPPISLTVRAGEVVGVAGLVGSGRTEAMRAIFGADRPAGGTVAVHGRVARITSPRDAVRSGVSFLTEDRKAQGLVLDLSIAANVSLAGLDRVSRAGLLRRRAETALAAGLFEKLRIKATGPEQAVRALSGGNQQKVVLGRWLAADTDVLIVDEPTRGIDVGARYEIHQLMLDLADAGKGVLIVSSDLPELIGICDRIIVFSAGRITGEVARPDFDAEHILNLAYSGYLKNGSAA</sequence>
<evidence type="ECO:0000256" key="6">
    <source>
        <dbReference type="ARBA" id="ARBA00022741"/>
    </source>
</evidence>
<accession>A0A7K1V5P7</accession>
<dbReference type="GO" id="GO:0005524">
    <property type="term" value="F:ATP binding"/>
    <property type="evidence" value="ECO:0007669"/>
    <property type="project" value="UniProtKB-KW"/>
</dbReference>
<keyword evidence="4" id="KW-0762">Sugar transport</keyword>
<evidence type="ECO:0000256" key="8">
    <source>
        <dbReference type="ARBA" id="ARBA00022967"/>
    </source>
</evidence>
<evidence type="ECO:0000256" key="1">
    <source>
        <dbReference type="ARBA" id="ARBA00004202"/>
    </source>
</evidence>
<dbReference type="InterPro" id="IPR003439">
    <property type="entry name" value="ABC_transporter-like_ATP-bd"/>
</dbReference>
<keyword evidence="2" id="KW-0813">Transport</keyword>
<dbReference type="PROSITE" id="PS00211">
    <property type="entry name" value="ABC_TRANSPORTER_1"/>
    <property type="match status" value="1"/>
</dbReference>
<dbReference type="PANTHER" id="PTHR43790:SF3">
    <property type="entry name" value="D-ALLOSE IMPORT ATP-BINDING PROTEIN ALSA-RELATED"/>
    <property type="match status" value="1"/>
</dbReference>
<dbReference type="SUPFAM" id="SSF52540">
    <property type="entry name" value="P-loop containing nucleoside triphosphate hydrolases"/>
    <property type="match status" value="2"/>
</dbReference>
<dbReference type="Gene3D" id="3.40.50.300">
    <property type="entry name" value="P-loop containing nucleotide triphosphate hydrolases"/>
    <property type="match status" value="2"/>
</dbReference>
<dbReference type="FunFam" id="3.40.50.300:FF:000127">
    <property type="entry name" value="Ribose import ATP-binding protein RbsA"/>
    <property type="match status" value="1"/>
</dbReference>
<dbReference type="InterPro" id="IPR027417">
    <property type="entry name" value="P-loop_NTPase"/>
</dbReference>
<dbReference type="RefSeq" id="WP_157391485.1">
    <property type="nucleotide sequence ID" value="NZ_WRPP01000007.1"/>
</dbReference>
<evidence type="ECO:0000313" key="11">
    <source>
        <dbReference type="EMBL" id="MVU81916.1"/>
    </source>
</evidence>
<dbReference type="CDD" id="cd03216">
    <property type="entry name" value="ABC_Carb_Monos_I"/>
    <property type="match status" value="1"/>
</dbReference>
<keyword evidence="5" id="KW-0677">Repeat</keyword>
<evidence type="ECO:0000256" key="7">
    <source>
        <dbReference type="ARBA" id="ARBA00022840"/>
    </source>
</evidence>
<dbReference type="PROSITE" id="PS50893">
    <property type="entry name" value="ABC_TRANSPORTER_2"/>
    <property type="match status" value="2"/>
</dbReference>
<organism evidence="11 12">
    <name type="scientific">Nocardia terrae</name>
    <dbReference type="NCBI Taxonomy" id="2675851"/>
    <lineage>
        <taxon>Bacteria</taxon>
        <taxon>Bacillati</taxon>
        <taxon>Actinomycetota</taxon>
        <taxon>Actinomycetes</taxon>
        <taxon>Mycobacteriales</taxon>
        <taxon>Nocardiaceae</taxon>
        <taxon>Nocardia</taxon>
    </lineage>
</organism>
<evidence type="ECO:0000256" key="9">
    <source>
        <dbReference type="ARBA" id="ARBA00023136"/>
    </source>
</evidence>
<comment type="subcellular location">
    <subcellularLocation>
        <location evidence="1">Cell membrane</location>
        <topology evidence="1">Peripheral membrane protein</topology>
    </subcellularLocation>
</comment>
<evidence type="ECO:0000256" key="4">
    <source>
        <dbReference type="ARBA" id="ARBA00022597"/>
    </source>
</evidence>
<dbReference type="PANTHER" id="PTHR43790">
    <property type="entry name" value="CARBOHYDRATE TRANSPORT ATP-BINDING PROTEIN MG119-RELATED"/>
    <property type="match status" value="1"/>
</dbReference>
<feature type="domain" description="ABC transporter" evidence="10">
    <location>
        <begin position="256"/>
        <end position="499"/>
    </location>
</feature>
<evidence type="ECO:0000313" key="12">
    <source>
        <dbReference type="Proteomes" id="UP000466794"/>
    </source>
</evidence>
<gene>
    <name evidence="11" type="ORF">GPX89_32345</name>
</gene>
<dbReference type="InterPro" id="IPR050107">
    <property type="entry name" value="ABC_carbohydrate_import_ATPase"/>
</dbReference>
<evidence type="ECO:0000256" key="2">
    <source>
        <dbReference type="ARBA" id="ARBA00022448"/>
    </source>
</evidence>
<keyword evidence="3" id="KW-1003">Cell membrane</keyword>
<protein>
    <submittedName>
        <fullName evidence="11">ATP-binding cassette domain-containing protein</fullName>
    </submittedName>
</protein>
<dbReference type="AlphaFoldDB" id="A0A7K1V5P7"/>
<keyword evidence="12" id="KW-1185">Reference proteome</keyword>
<dbReference type="InterPro" id="IPR017871">
    <property type="entry name" value="ABC_transporter-like_CS"/>
</dbReference>
<reference evidence="11 12" key="1">
    <citation type="submission" date="2019-12" db="EMBL/GenBank/DDBJ databases">
        <title>Nocardia sp. nov. ET3-3 isolated from soil.</title>
        <authorList>
            <person name="Kanchanasin P."/>
            <person name="Tanasupawat S."/>
            <person name="Yuki M."/>
            <person name="Kudo T."/>
        </authorList>
    </citation>
    <scope>NUCLEOTIDE SEQUENCE [LARGE SCALE GENOMIC DNA]</scope>
    <source>
        <strain evidence="11 12">ET3-3</strain>
    </source>
</reference>
<dbReference type="Proteomes" id="UP000466794">
    <property type="component" value="Unassembled WGS sequence"/>
</dbReference>
<comment type="caution">
    <text evidence="11">The sequence shown here is derived from an EMBL/GenBank/DDBJ whole genome shotgun (WGS) entry which is preliminary data.</text>
</comment>
<evidence type="ECO:0000256" key="3">
    <source>
        <dbReference type="ARBA" id="ARBA00022475"/>
    </source>
</evidence>
<dbReference type="EMBL" id="WRPP01000007">
    <property type="protein sequence ID" value="MVU81916.1"/>
    <property type="molecule type" value="Genomic_DNA"/>
</dbReference>
<dbReference type="GO" id="GO:0016887">
    <property type="term" value="F:ATP hydrolysis activity"/>
    <property type="evidence" value="ECO:0007669"/>
    <property type="project" value="InterPro"/>
</dbReference>
<feature type="domain" description="ABC transporter" evidence="10">
    <location>
        <begin position="9"/>
        <end position="244"/>
    </location>
</feature>
<keyword evidence="7 11" id="KW-0067">ATP-binding</keyword>
<dbReference type="CDD" id="cd03215">
    <property type="entry name" value="ABC_Carb_Monos_II"/>
    <property type="match status" value="1"/>
</dbReference>
<name>A0A7K1V5P7_9NOCA</name>
<keyword evidence="8" id="KW-1278">Translocase</keyword>
<dbReference type="SMART" id="SM00382">
    <property type="entry name" value="AAA"/>
    <property type="match status" value="2"/>
</dbReference>
<keyword evidence="9" id="KW-0472">Membrane</keyword>